<dbReference type="InterPro" id="IPR038508">
    <property type="entry name" value="ArfGAP_dom_sf"/>
</dbReference>
<feature type="region of interest" description="Disordered" evidence="1">
    <location>
        <begin position="72"/>
        <end position="115"/>
    </location>
</feature>
<dbReference type="OrthoDB" id="73919at2759"/>
<accession>A0A8S9WMJ3</accession>
<gene>
    <name evidence="2" type="ORF">GE061_008488</name>
</gene>
<proteinExistence type="predicted"/>
<reference evidence="2" key="1">
    <citation type="journal article" date="2021" name="Mol. Ecol. Resour.">
        <title>Apolygus lucorum genome provides insights into omnivorousness and mesophyll feeding.</title>
        <authorList>
            <person name="Liu Y."/>
            <person name="Liu H."/>
            <person name="Wang H."/>
            <person name="Huang T."/>
            <person name="Liu B."/>
            <person name="Yang B."/>
            <person name="Yin L."/>
            <person name="Li B."/>
            <person name="Zhang Y."/>
            <person name="Zhang S."/>
            <person name="Jiang F."/>
            <person name="Zhang X."/>
            <person name="Ren Y."/>
            <person name="Wang B."/>
            <person name="Wang S."/>
            <person name="Lu Y."/>
            <person name="Wu K."/>
            <person name="Fan W."/>
            <person name="Wang G."/>
        </authorList>
    </citation>
    <scope>NUCLEOTIDE SEQUENCE</scope>
    <source>
        <strain evidence="2">12Hb</strain>
    </source>
</reference>
<feature type="compositionally biased region" description="Acidic residues" evidence="1">
    <location>
        <begin position="96"/>
        <end position="115"/>
    </location>
</feature>
<evidence type="ECO:0000313" key="3">
    <source>
        <dbReference type="Proteomes" id="UP000466442"/>
    </source>
</evidence>
<evidence type="ECO:0000313" key="2">
    <source>
        <dbReference type="EMBL" id="KAF6197524.1"/>
    </source>
</evidence>
<keyword evidence="3" id="KW-1185">Reference proteome</keyword>
<organism evidence="2 3">
    <name type="scientific">Apolygus lucorum</name>
    <name type="common">Small green plant bug</name>
    <name type="synonym">Lygocoris lucorum</name>
    <dbReference type="NCBI Taxonomy" id="248454"/>
    <lineage>
        <taxon>Eukaryota</taxon>
        <taxon>Metazoa</taxon>
        <taxon>Ecdysozoa</taxon>
        <taxon>Arthropoda</taxon>
        <taxon>Hexapoda</taxon>
        <taxon>Insecta</taxon>
        <taxon>Pterygota</taxon>
        <taxon>Neoptera</taxon>
        <taxon>Paraneoptera</taxon>
        <taxon>Hemiptera</taxon>
        <taxon>Heteroptera</taxon>
        <taxon>Panheteroptera</taxon>
        <taxon>Cimicomorpha</taxon>
        <taxon>Miridae</taxon>
        <taxon>Mirini</taxon>
        <taxon>Apolygus</taxon>
    </lineage>
</organism>
<evidence type="ECO:0000256" key="1">
    <source>
        <dbReference type="SAM" id="MobiDB-lite"/>
    </source>
</evidence>
<dbReference type="EMBL" id="WIXP02000017">
    <property type="protein sequence ID" value="KAF6197524.1"/>
    <property type="molecule type" value="Genomic_DNA"/>
</dbReference>
<name>A0A8S9WMJ3_APOLU</name>
<protein>
    <submittedName>
        <fullName evidence="2">Uncharacterized protein</fullName>
    </submittedName>
</protein>
<sequence>MSRQEKDRQKQIQDKCQNLLNQMLRNEDNKYCVDCDAKDIMLQSSTKWCMVARYVQGVLRRKKVVVEMLEHRELEDADGLEPSSSDRRDISWSSGEEMEEDEEEEDGDEEEEDEE</sequence>
<dbReference type="AlphaFoldDB" id="A0A8S9WMJ3"/>
<dbReference type="Proteomes" id="UP000466442">
    <property type="component" value="Unassembled WGS sequence"/>
</dbReference>
<comment type="caution">
    <text evidence="2">The sequence shown here is derived from an EMBL/GenBank/DDBJ whole genome shotgun (WGS) entry which is preliminary data.</text>
</comment>
<dbReference type="Gene3D" id="1.10.220.150">
    <property type="entry name" value="Arf GTPase activating protein"/>
    <property type="match status" value="1"/>
</dbReference>